<name>A0A1B7TBZ4_9ASCO</name>
<keyword evidence="1" id="KW-0732">Signal</keyword>
<gene>
    <name evidence="2" type="ORF">HANVADRAFT_7279</name>
</gene>
<dbReference type="AlphaFoldDB" id="A0A1B7TBZ4"/>
<comment type="caution">
    <text evidence="2">The sequence shown here is derived from an EMBL/GenBank/DDBJ whole genome shotgun (WGS) entry which is preliminary data.</text>
</comment>
<proteinExistence type="predicted"/>
<dbReference type="EMBL" id="LXPE01000020">
    <property type="protein sequence ID" value="OBA26269.1"/>
    <property type="molecule type" value="Genomic_DNA"/>
</dbReference>
<organism evidence="2 3">
    <name type="scientific">Hanseniaspora valbyensis NRRL Y-1626</name>
    <dbReference type="NCBI Taxonomy" id="766949"/>
    <lineage>
        <taxon>Eukaryota</taxon>
        <taxon>Fungi</taxon>
        <taxon>Dikarya</taxon>
        <taxon>Ascomycota</taxon>
        <taxon>Saccharomycotina</taxon>
        <taxon>Saccharomycetes</taxon>
        <taxon>Saccharomycodales</taxon>
        <taxon>Saccharomycodaceae</taxon>
        <taxon>Hanseniaspora</taxon>
    </lineage>
</organism>
<accession>A0A1B7TBZ4</accession>
<reference evidence="3" key="1">
    <citation type="journal article" date="2016" name="Proc. Natl. Acad. Sci. U.S.A.">
        <title>Comparative genomics of biotechnologically important yeasts.</title>
        <authorList>
            <person name="Riley R."/>
            <person name="Haridas S."/>
            <person name="Wolfe K.H."/>
            <person name="Lopes M.R."/>
            <person name="Hittinger C.T."/>
            <person name="Goeker M."/>
            <person name="Salamov A.A."/>
            <person name="Wisecaver J.H."/>
            <person name="Long T.M."/>
            <person name="Calvey C.H."/>
            <person name="Aerts A.L."/>
            <person name="Barry K.W."/>
            <person name="Choi C."/>
            <person name="Clum A."/>
            <person name="Coughlan A.Y."/>
            <person name="Deshpande S."/>
            <person name="Douglass A.P."/>
            <person name="Hanson S.J."/>
            <person name="Klenk H.-P."/>
            <person name="LaButti K.M."/>
            <person name="Lapidus A."/>
            <person name="Lindquist E.A."/>
            <person name="Lipzen A.M."/>
            <person name="Meier-Kolthoff J.P."/>
            <person name="Ohm R.A."/>
            <person name="Otillar R.P."/>
            <person name="Pangilinan J.L."/>
            <person name="Peng Y."/>
            <person name="Rokas A."/>
            <person name="Rosa C.A."/>
            <person name="Scheuner C."/>
            <person name="Sibirny A.A."/>
            <person name="Slot J.C."/>
            <person name="Stielow J.B."/>
            <person name="Sun H."/>
            <person name="Kurtzman C.P."/>
            <person name="Blackwell M."/>
            <person name="Grigoriev I.V."/>
            <person name="Jeffries T.W."/>
        </authorList>
    </citation>
    <scope>NUCLEOTIDE SEQUENCE [LARGE SCALE GENOMIC DNA]</scope>
    <source>
        <strain evidence="3">NRRL Y-1626</strain>
    </source>
</reference>
<keyword evidence="3" id="KW-1185">Reference proteome</keyword>
<dbReference type="Proteomes" id="UP000092321">
    <property type="component" value="Unassembled WGS sequence"/>
</dbReference>
<evidence type="ECO:0000313" key="3">
    <source>
        <dbReference type="Proteomes" id="UP000092321"/>
    </source>
</evidence>
<evidence type="ECO:0000313" key="2">
    <source>
        <dbReference type="EMBL" id="OBA26269.1"/>
    </source>
</evidence>
<evidence type="ECO:0000256" key="1">
    <source>
        <dbReference type="SAM" id="SignalP"/>
    </source>
</evidence>
<sequence length="463" mass="54541">MHFYIYLILFLEICLSLPLNKIFNGQDKICTNNYADGQVSVRSILRQLIGVPKHHFLSKQVNRFVIPTEYTGFKILKKHTLKNGMSDLYSDISINYCHEGELSWSKDIPIIKNEQQNLQWKEPICFLHNTEKEMIDDKEINTETVYEPEKLSKFAKLKIWALEFMKIKQKTFKDKYTLKDIASTVPDSLQCYKLARRKKYAHQDLNIFLPNQYIGGLFKCDLPSLIKQDLIENNMDDNLQWIRDNDTLDYVSTLCNSNNSKPILPLIGDNFENYWSEYNGLNKKDNNIFMNISKQVPFLYTPHIIDVSANTTNSQNYIGPENSNAVEWTHTWKFKLLDKFRSKSKATKNWYNEINVSENYNYDLEEMNKLEKFTDFMLNKIQNLTDSEILKKMDLIDSIDQDKQSKIGSFAKLPKKIIFSSLSMQDKVITILASKLFKNQIKDIIEQNDRLEFKKENFKYEEI</sequence>
<dbReference type="OrthoDB" id="4024574at2759"/>
<feature type="signal peptide" evidence="1">
    <location>
        <begin position="1"/>
        <end position="16"/>
    </location>
</feature>
<protein>
    <submittedName>
        <fullName evidence="2">Uncharacterized protein</fullName>
    </submittedName>
</protein>
<feature type="chain" id="PRO_5008598696" evidence="1">
    <location>
        <begin position="17"/>
        <end position="463"/>
    </location>
</feature>